<dbReference type="OrthoDB" id="5875520at2"/>
<proteinExistence type="predicted"/>
<dbReference type="AlphaFoldDB" id="A0A1E5B9Y6"/>
<dbReference type="eggNOG" id="ENOG5031MYA">
    <property type="taxonomic scope" value="Bacteria"/>
</dbReference>
<sequence length="179" mass="20401">MSELTLKTPEQLTQVVESLVLTASEKLDLNKRMANRARQFFRSQIRAQRDIDNNPYQSRTRRKKVKIRENMEGAHTANNKNMMLGFSRSMRTIVTEDNFEVGIKGVAGDIGREHNAGSQVSFTTRVNGFFDSKVGRWKGGTMTKRNYTMPKRTFIGWTPALERELLAMAAEHFALEDAA</sequence>
<dbReference type="Pfam" id="PF05069">
    <property type="entry name" value="Phage_tail_S"/>
    <property type="match status" value="1"/>
</dbReference>
<accession>A0A1E5B9Y6</accession>
<name>A0A1E5B9Y6_9VIBR</name>
<organism evidence="1 2">
    <name type="scientific">Vibrio genomosp. F10 str. ZF-129</name>
    <dbReference type="NCBI Taxonomy" id="1187848"/>
    <lineage>
        <taxon>Bacteria</taxon>
        <taxon>Pseudomonadati</taxon>
        <taxon>Pseudomonadota</taxon>
        <taxon>Gammaproteobacteria</taxon>
        <taxon>Vibrionales</taxon>
        <taxon>Vibrionaceae</taxon>
        <taxon>Vibrio</taxon>
    </lineage>
</organism>
<dbReference type="InterPro" id="IPR006522">
    <property type="entry name" value="Phage_virion_morphogenesis"/>
</dbReference>
<evidence type="ECO:0000313" key="1">
    <source>
        <dbReference type="EMBL" id="OEE30727.1"/>
    </source>
</evidence>
<evidence type="ECO:0000313" key="2">
    <source>
        <dbReference type="Proteomes" id="UP000094741"/>
    </source>
</evidence>
<dbReference type="EMBL" id="AJYQ02000137">
    <property type="protein sequence ID" value="OEE30727.1"/>
    <property type="molecule type" value="Genomic_DNA"/>
</dbReference>
<comment type="caution">
    <text evidence="1">The sequence shown here is derived from an EMBL/GenBank/DDBJ whole genome shotgun (WGS) entry which is preliminary data.</text>
</comment>
<dbReference type="STRING" id="1187848.A1QO_15455"/>
<gene>
    <name evidence="1" type="ORF">A1QO_15455</name>
</gene>
<dbReference type="Proteomes" id="UP000094741">
    <property type="component" value="Unassembled WGS sequence"/>
</dbReference>
<protein>
    <submittedName>
        <fullName evidence="1">Virion morphogenesis protein</fullName>
    </submittedName>
</protein>
<reference evidence="1 2" key="1">
    <citation type="journal article" date="2012" name="Science">
        <title>Ecological populations of bacteria act as socially cohesive units of antibiotic production and resistance.</title>
        <authorList>
            <person name="Cordero O.X."/>
            <person name="Wildschutte H."/>
            <person name="Kirkup B."/>
            <person name="Proehl S."/>
            <person name="Ngo L."/>
            <person name="Hussain F."/>
            <person name="Le Roux F."/>
            <person name="Mincer T."/>
            <person name="Polz M.F."/>
        </authorList>
    </citation>
    <scope>NUCLEOTIDE SEQUENCE [LARGE SCALE GENOMIC DNA]</scope>
    <source>
        <strain evidence="1 2">ZF-129</strain>
    </source>
</reference>
<dbReference type="RefSeq" id="WP_017041883.1">
    <property type="nucleotide sequence ID" value="NZ_AJYQ02000137.1"/>
</dbReference>